<name>A0AAE0KLQ1_9PEZI</name>
<comment type="caution">
    <text evidence="3">The sequence shown here is derived from an EMBL/GenBank/DDBJ whole genome shotgun (WGS) entry which is preliminary data.</text>
</comment>
<dbReference type="SUPFAM" id="SSF51395">
    <property type="entry name" value="FMN-linked oxidoreductases"/>
    <property type="match status" value="1"/>
</dbReference>
<dbReference type="GO" id="GO:0003959">
    <property type="term" value="F:NADPH dehydrogenase activity"/>
    <property type="evidence" value="ECO:0007669"/>
    <property type="project" value="TreeGrafter"/>
</dbReference>
<dbReference type="PANTHER" id="PTHR22893">
    <property type="entry name" value="NADH OXIDOREDUCTASE-RELATED"/>
    <property type="match status" value="1"/>
</dbReference>
<dbReference type="InterPro" id="IPR013785">
    <property type="entry name" value="Aldolase_TIM"/>
</dbReference>
<keyword evidence="4" id="KW-1185">Reference proteome</keyword>
<dbReference type="Pfam" id="PF00724">
    <property type="entry name" value="Oxidored_FMN"/>
    <property type="match status" value="1"/>
</dbReference>
<dbReference type="PANTHER" id="PTHR22893:SF91">
    <property type="entry name" value="NADPH DEHYDROGENASE 2-RELATED"/>
    <property type="match status" value="1"/>
</dbReference>
<sequence>MSTSRLFSPLVVGNITLKQRIALAPLTRFRSSDDHVPSDLNLEYYTQRACEPGTLLVTEATFMSAAAGGYRNVPGIYTAAQAAAWRTITDAVHARGSFIFCQLWALGRAANPAVAAQEGISIKSASAVPIGDKYPVPEALTTEEIAQTVRDFTAAARLAVEVAGFDGVEVHAANGYLIDQFLQDTCNKRDDGYGGSVANRSRFAVEVVNAVAAAVGPARTAIRISPHSTYQAMGMADPVPQFSDLVARIAPLGLAYLHVVQPFSSDDDDDDNAAAAAADAPETPQGTVDFVARLWAGTGSTLLVAGDLKSAADARALVDERFPNQNVLGGKGIRPGSGLIPASLATHPLRPESSK</sequence>
<evidence type="ECO:0000256" key="1">
    <source>
        <dbReference type="ARBA" id="ARBA00022630"/>
    </source>
</evidence>
<organism evidence="3 4">
    <name type="scientific">Lasiosphaeria ovina</name>
    <dbReference type="NCBI Taxonomy" id="92902"/>
    <lineage>
        <taxon>Eukaryota</taxon>
        <taxon>Fungi</taxon>
        <taxon>Dikarya</taxon>
        <taxon>Ascomycota</taxon>
        <taxon>Pezizomycotina</taxon>
        <taxon>Sordariomycetes</taxon>
        <taxon>Sordariomycetidae</taxon>
        <taxon>Sordariales</taxon>
        <taxon>Lasiosphaeriaceae</taxon>
        <taxon>Lasiosphaeria</taxon>
    </lineage>
</organism>
<keyword evidence="1" id="KW-0285">Flavoprotein</keyword>
<dbReference type="Proteomes" id="UP001287356">
    <property type="component" value="Unassembled WGS sequence"/>
</dbReference>
<gene>
    <name evidence="3" type="ORF">B0T24DRAFT_674623</name>
</gene>
<proteinExistence type="predicted"/>
<accession>A0AAE0KLQ1</accession>
<reference evidence="3" key="1">
    <citation type="journal article" date="2023" name="Mol. Phylogenet. Evol.">
        <title>Genome-scale phylogeny and comparative genomics of the fungal order Sordariales.</title>
        <authorList>
            <person name="Hensen N."/>
            <person name="Bonometti L."/>
            <person name="Westerberg I."/>
            <person name="Brannstrom I.O."/>
            <person name="Guillou S."/>
            <person name="Cros-Aarteil S."/>
            <person name="Calhoun S."/>
            <person name="Haridas S."/>
            <person name="Kuo A."/>
            <person name="Mondo S."/>
            <person name="Pangilinan J."/>
            <person name="Riley R."/>
            <person name="LaButti K."/>
            <person name="Andreopoulos B."/>
            <person name="Lipzen A."/>
            <person name="Chen C."/>
            <person name="Yan M."/>
            <person name="Daum C."/>
            <person name="Ng V."/>
            <person name="Clum A."/>
            <person name="Steindorff A."/>
            <person name="Ohm R.A."/>
            <person name="Martin F."/>
            <person name="Silar P."/>
            <person name="Natvig D.O."/>
            <person name="Lalanne C."/>
            <person name="Gautier V."/>
            <person name="Ament-Velasquez S.L."/>
            <person name="Kruys A."/>
            <person name="Hutchinson M.I."/>
            <person name="Powell A.J."/>
            <person name="Barry K."/>
            <person name="Miller A.N."/>
            <person name="Grigoriev I.V."/>
            <person name="Debuchy R."/>
            <person name="Gladieux P."/>
            <person name="Hiltunen Thoren M."/>
            <person name="Johannesson H."/>
        </authorList>
    </citation>
    <scope>NUCLEOTIDE SEQUENCE</scope>
    <source>
        <strain evidence="3">CBS 958.72</strain>
    </source>
</reference>
<dbReference type="InterPro" id="IPR001155">
    <property type="entry name" value="OxRdtase_FMN_N"/>
</dbReference>
<protein>
    <recommendedName>
        <fullName evidence="2">NADH:flavin oxidoreductase/NADH oxidase N-terminal domain-containing protein</fullName>
    </recommendedName>
</protein>
<feature type="domain" description="NADH:flavin oxidoreductase/NADH oxidase N-terminal" evidence="2">
    <location>
        <begin position="6"/>
        <end position="264"/>
    </location>
</feature>
<evidence type="ECO:0000313" key="4">
    <source>
        <dbReference type="Proteomes" id="UP001287356"/>
    </source>
</evidence>
<dbReference type="GO" id="GO:0010181">
    <property type="term" value="F:FMN binding"/>
    <property type="evidence" value="ECO:0007669"/>
    <property type="project" value="InterPro"/>
</dbReference>
<dbReference type="Gene3D" id="3.20.20.70">
    <property type="entry name" value="Aldolase class I"/>
    <property type="match status" value="1"/>
</dbReference>
<dbReference type="EMBL" id="JAULSN010000002">
    <property type="protein sequence ID" value="KAK3378784.1"/>
    <property type="molecule type" value="Genomic_DNA"/>
</dbReference>
<dbReference type="AlphaFoldDB" id="A0AAE0KLQ1"/>
<dbReference type="CDD" id="cd02933">
    <property type="entry name" value="OYE_like_FMN"/>
    <property type="match status" value="1"/>
</dbReference>
<evidence type="ECO:0000313" key="3">
    <source>
        <dbReference type="EMBL" id="KAK3378784.1"/>
    </source>
</evidence>
<reference evidence="3" key="2">
    <citation type="submission" date="2023-06" db="EMBL/GenBank/DDBJ databases">
        <authorList>
            <consortium name="Lawrence Berkeley National Laboratory"/>
            <person name="Haridas S."/>
            <person name="Hensen N."/>
            <person name="Bonometti L."/>
            <person name="Westerberg I."/>
            <person name="Brannstrom I.O."/>
            <person name="Guillou S."/>
            <person name="Cros-Aarteil S."/>
            <person name="Calhoun S."/>
            <person name="Kuo A."/>
            <person name="Mondo S."/>
            <person name="Pangilinan J."/>
            <person name="Riley R."/>
            <person name="Labutti K."/>
            <person name="Andreopoulos B."/>
            <person name="Lipzen A."/>
            <person name="Chen C."/>
            <person name="Yanf M."/>
            <person name="Daum C."/>
            <person name="Ng V."/>
            <person name="Clum A."/>
            <person name="Steindorff A."/>
            <person name="Ohm R."/>
            <person name="Martin F."/>
            <person name="Silar P."/>
            <person name="Natvig D."/>
            <person name="Lalanne C."/>
            <person name="Gautier V."/>
            <person name="Ament-Velasquez S.L."/>
            <person name="Kruys A."/>
            <person name="Hutchinson M.I."/>
            <person name="Powell A.J."/>
            <person name="Barry K."/>
            <person name="Miller A.N."/>
            <person name="Grigoriev I.V."/>
            <person name="Debuchy R."/>
            <person name="Gladieux P."/>
            <person name="Thoren M.H."/>
            <person name="Johannesson H."/>
        </authorList>
    </citation>
    <scope>NUCLEOTIDE SEQUENCE</scope>
    <source>
        <strain evidence="3">CBS 958.72</strain>
    </source>
</reference>
<evidence type="ECO:0000259" key="2">
    <source>
        <dbReference type="Pfam" id="PF00724"/>
    </source>
</evidence>
<dbReference type="InterPro" id="IPR045247">
    <property type="entry name" value="Oye-like"/>
</dbReference>